<protein>
    <submittedName>
        <fullName evidence="3">All-trans-retinol 13,14-reductase</fullName>
    </submittedName>
</protein>
<evidence type="ECO:0000313" key="3">
    <source>
        <dbReference type="EMBL" id="CAL4791766.1"/>
    </source>
</evidence>
<dbReference type="OrthoDB" id="411230at2759"/>
<proteinExistence type="predicted"/>
<dbReference type="InterPro" id="IPR002048">
    <property type="entry name" value="EF_hand_dom"/>
</dbReference>
<dbReference type="PROSITE" id="PS50222">
    <property type="entry name" value="EF_HAND_2"/>
    <property type="match status" value="1"/>
</dbReference>
<reference evidence="2" key="1">
    <citation type="submission" date="2022-10" db="EMBL/GenBank/DDBJ databases">
        <authorList>
            <person name="Chen Y."/>
            <person name="Dougan E. K."/>
            <person name="Chan C."/>
            <person name="Rhodes N."/>
            <person name="Thang M."/>
        </authorList>
    </citation>
    <scope>NUCLEOTIDE SEQUENCE</scope>
</reference>
<feature type="domain" description="EF-hand" evidence="1">
    <location>
        <begin position="10"/>
        <end position="37"/>
    </location>
</feature>
<keyword evidence="4" id="KW-1185">Reference proteome</keyword>
<dbReference type="GO" id="GO:0005509">
    <property type="term" value="F:calcium ion binding"/>
    <property type="evidence" value="ECO:0007669"/>
    <property type="project" value="InterPro"/>
</dbReference>
<dbReference type="InterPro" id="IPR018247">
    <property type="entry name" value="EF_Hand_1_Ca_BS"/>
</dbReference>
<dbReference type="EMBL" id="CAMXCT020003435">
    <property type="protein sequence ID" value="CAL1157829.1"/>
    <property type="molecule type" value="Genomic_DNA"/>
</dbReference>
<dbReference type="SUPFAM" id="SSF51197">
    <property type="entry name" value="Clavaminate synthase-like"/>
    <property type="match status" value="1"/>
</dbReference>
<dbReference type="PROSITE" id="PS00018">
    <property type="entry name" value="EF_HAND_1"/>
    <property type="match status" value="1"/>
</dbReference>
<reference evidence="3 4" key="2">
    <citation type="submission" date="2024-05" db="EMBL/GenBank/DDBJ databases">
        <authorList>
            <person name="Chen Y."/>
            <person name="Shah S."/>
            <person name="Dougan E. K."/>
            <person name="Thang M."/>
            <person name="Chan C."/>
        </authorList>
    </citation>
    <scope>NUCLEOTIDE SEQUENCE [LARGE SCALE GENOMIC DNA]</scope>
</reference>
<sequence>MNRNDLKSSIFNALDQDGDRRLGSSEMRRFAELSGFEGDDADWQEEYQMLCDPQGCDFNAFGQLLDDDSEDGLSVSDAELVDMMEELIKQGASLSTASAGRRTLGAATEVSLEYFQREREAGLYDGEWKAWSAQEGATARSPRIGRVDTLDGCPSSSTVQEAIMFVNEQVQNGIFGDQSGQAGNRLSELLAIQGATGKAGWFEFRIDENVLDEEQLAEMVLAPEGWQVDKSTIPTGYMMHIMSVGNGVKATLCGREGLHIVNSLHRDFSKCKRLCDTGLCGVVGRKRVVLLAPDVFPSGKVLRSPDMECPHLKPLANLPEEEAWQRLEALAKTPGKGGVLDLEPGMFVFVPHGWWHAVRPIDDFTFITGPSQLSNLGVSAVS</sequence>
<dbReference type="EMBL" id="CAMXCT010003435">
    <property type="protein sequence ID" value="CAI4004454.1"/>
    <property type="molecule type" value="Genomic_DNA"/>
</dbReference>
<dbReference type="Proteomes" id="UP001152797">
    <property type="component" value="Unassembled WGS sequence"/>
</dbReference>
<gene>
    <name evidence="2" type="ORF">C1SCF055_LOCUS30239</name>
</gene>
<accession>A0A9P1D754</accession>
<evidence type="ECO:0000313" key="4">
    <source>
        <dbReference type="Proteomes" id="UP001152797"/>
    </source>
</evidence>
<dbReference type="Gene3D" id="2.60.120.650">
    <property type="entry name" value="Cupin"/>
    <property type="match status" value="1"/>
</dbReference>
<dbReference type="EMBL" id="CAMXCT030003435">
    <property type="protein sequence ID" value="CAL4791766.1"/>
    <property type="molecule type" value="Genomic_DNA"/>
</dbReference>
<comment type="caution">
    <text evidence="2">The sequence shown here is derived from an EMBL/GenBank/DDBJ whole genome shotgun (WGS) entry which is preliminary data.</text>
</comment>
<evidence type="ECO:0000259" key="1">
    <source>
        <dbReference type="PROSITE" id="PS50222"/>
    </source>
</evidence>
<evidence type="ECO:0000313" key="2">
    <source>
        <dbReference type="EMBL" id="CAI4004454.1"/>
    </source>
</evidence>
<dbReference type="InterPro" id="IPR041667">
    <property type="entry name" value="Cupin_8"/>
</dbReference>
<name>A0A9P1D754_9DINO</name>
<dbReference type="Pfam" id="PF13621">
    <property type="entry name" value="Cupin_8"/>
    <property type="match status" value="1"/>
</dbReference>
<organism evidence="2">
    <name type="scientific">Cladocopium goreaui</name>
    <dbReference type="NCBI Taxonomy" id="2562237"/>
    <lineage>
        <taxon>Eukaryota</taxon>
        <taxon>Sar</taxon>
        <taxon>Alveolata</taxon>
        <taxon>Dinophyceae</taxon>
        <taxon>Suessiales</taxon>
        <taxon>Symbiodiniaceae</taxon>
        <taxon>Cladocopium</taxon>
    </lineage>
</organism>
<dbReference type="AlphaFoldDB" id="A0A9P1D754"/>